<organism evidence="2">
    <name type="scientific">Cucumis melo</name>
    <name type="common">Muskmelon</name>
    <dbReference type="NCBI Taxonomy" id="3656"/>
    <lineage>
        <taxon>Eukaryota</taxon>
        <taxon>Viridiplantae</taxon>
        <taxon>Streptophyta</taxon>
        <taxon>Embryophyta</taxon>
        <taxon>Tracheophyta</taxon>
        <taxon>Spermatophyta</taxon>
        <taxon>Magnoliopsida</taxon>
        <taxon>eudicotyledons</taxon>
        <taxon>Gunneridae</taxon>
        <taxon>Pentapetalae</taxon>
        <taxon>rosids</taxon>
        <taxon>fabids</taxon>
        <taxon>Cucurbitales</taxon>
        <taxon>Cucurbitaceae</taxon>
        <taxon>Benincaseae</taxon>
        <taxon>Cucumis</taxon>
    </lineage>
</organism>
<feature type="region of interest" description="Disordered" evidence="1">
    <location>
        <begin position="51"/>
        <end position="83"/>
    </location>
</feature>
<dbReference type="EnsemblPlants" id="MELO3C034341.2.1">
    <property type="protein sequence ID" value="MELO3C034341.2.1"/>
    <property type="gene ID" value="MELO3C034341.2"/>
</dbReference>
<feature type="compositionally biased region" description="Basic and acidic residues" evidence="1">
    <location>
        <begin position="74"/>
        <end position="83"/>
    </location>
</feature>
<dbReference type="Gramene" id="MELO3C034341.2.1">
    <property type="protein sequence ID" value="MELO3C034341.2.1"/>
    <property type="gene ID" value="MELO3C034341.2"/>
</dbReference>
<evidence type="ECO:0000256" key="1">
    <source>
        <dbReference type="SAM" id="MobiDB-lite"/>
    </source>
</evidence>
<name>A0A9I9EIJ9_CUCME</name>
<protein>
    <submittedName>
        <fullName evidence="2">Uncharacterized protein</fullName>
    </submittedName>
</protein>
<accession>A0A9I9EIJ9</accession>
<sequence>MILTVVLQCYICFDLYRVNSSIETCGIGLATQRYGRCEVVAYYSVDRHVEAEHKEKEESEEGSEQESGDESDDRGDKPRVCIQ</sequence>
<reference evidence="2" key="1">
    <citation type="submission" date="2023-03" db="UniProtKB">
        <authorList>
            <consortium name="EnsemblPlants"/>
        </authorList>
    </citation>
    <scope>IDENTIFICATION</scope>
</reference>
<evidence type="ECO:0000313" key="2">
    <source>
        <dbReference type="EnsemblPlants" id="MELO3C034341.2.1"/>
    </source>
</evidence>
<feature type="compositionally biased region" description="Acidic residues" evidence="1">
    <location>
        <begin position="58"/>
        <end position="73"/>
    </location>
</feature>
<dbReference type="AlphaFoldDB" id="A0A9I9EIJ9"/>
<proteinExistence type="predicted"/>